<dbReference type="GO" id="GO:0009423">
    <property type="term" value="P:chorismate biosynthetic process"/>
    <property type="evidence" value="ECO:0007669"/>
    <property type="project" value="UniProtKB-UniRule"/>
</dbReference>
<dbReference type="Pfam" id="PF01262">
    <property type="entry name" value="AlaDh_PNT_C"/>
    <property type="match status" value="1"/>
</dbReference>
<evidence type="ECO:0000256" key="1">
    <source>
        <dbReference type="ARBA" id="ARBA00004871"/>
    </source>
</evidence>
<dbReference type="GO" id="GO:0009073">
    <property type="term" value="P:aromatic amino acid family biosynthetic process"/>
    <property type="evidence" value="ECO:0007669"/>
    <property type="project" value="UniProtKB-KW"/>
</dbReference>
<evidence type="ECO:0000256" key="3">
    <source>
        <dbReference type="ARBA" id="ARBA00023141"/>
    </source>
</evidence>
<dbReference type="Gene3D" id="3.40.50.10860">
    <property type="entry name" value="Leucine Dehydrogenase, chain A, domain 1"/>
    <property type="match status" value="1"/>
</dbReference>
<evidence type="ECO:0000259" key="6">
    <source>
        <dbReference type="Pfam" id="PF08501"/>
    </source>
</evidence>
<feature type="binding site" evidence="4">
    <location>
        <begin position="24"/>
        <end position="26"/>
    </location>
    <ligand>
        <name>shikimate</name>
        <dbReference type="ChEBI" id="CHEBI:36208"/>
    </ligand>
</feature>
<feature type="binding site" evidence="4">
    <location>
        <position position="256"/>
    </location>
    <ligand>
        <name>NADP(+)</name>
        <dbReference type="ChEBI" id="CHEBI:58349"/>
    </ligand>
</feature>
<dbReference type="EC" id="1.1.1.25" evidence="4"/>
<keyword evidence="3 4" id="KW-0057">Aromatic amino acid biosynthesis</keyword>
<accession>A0A5E4W9Z9</accession>
<dbReference type="EMBL" id="CABPRU010000007">
    <property type="protein sequence ID" value="VVE20699.1"/>
    <property type="molecule type" value="Genomic_DNA"/>
</dbReference>
<evidence type="ECO:0000313" key="7">
    <source>
        <dbReference type="EMBL" id="VVE20699.1"/>
    </source>
</evidence>
<keyword evidence="4" id="KW-0521">NADP</keyword>
<dbReference type="GO" id="GO:0008652">
    <property type="term" value="P:amino acid biosynthetic process"/>
    <property type="evidence" value="ECO:0007669"/>
    <property type="project" value="UniProtKB-KW"/>
</dbReference>
<organism evidence="7 8">
    <name type="scientific">Pandoraea terrigena</name>
    <dbReference type="NCBI Taxonomy" id="2508292"/>
    <lineage>
        <taxon>Bacteria</taxon>
        <taxon>Pseudomonadati</taxon>
        <taxon>Pseudomonadota</taxon>
        <taxon>Betaproteobacteria</taxon>
        <taxon>Burkholderiales</taxon>
        <taxon>Burkholderiaceae</taxon>
        <taxon>Pandoraea</taxon>
    </lineage>
</organism>
<dbReference type="UniPathway" id="UPA00053">
    <property type="reaction ID" value="UER00087"/>
</dbReference>
<comment type="pathway">
    <text evidence="1 4">Metabolic intermediate biosynthesis; chorismate biosynthesis; chorismate from D-erythrose 4-phosphate and phosphoenolpyruvate: step 4/7.</text>
</comment>
<feature type="domain" description="Shikimate dehydrogenase substrate binding N-terminal" evidence="6">
    <location>
        <begin position="16"/>
        <end position="103"/>
    </location>
</feature>
<comment type="similarity">
    <text evidence="4">Belongs to the shikimate dehydrogenase family.</text>
</comment>
<feature type="binding site" evidence="4">
    <location>
        <begin position="141"/>
        <end position="145"/>
    </location>
    <ligand>
        <name>NADP(+)</name>
        <dbReference type="ChEBI" id="CHEBI:58349"/>
    </ligand>
</feature>
<feature type="binding site" evidence="4">
    <location>
        <position position="101"/>
    </location>
    <ligand>
        <name>shikimate</name>
        <dbReference type="ChEBI" id="CHEBI:36208"/>
    </ligand>
</feature>
<dbReference type="GO" id="GO:0004764">
    <property type="term" value="F:shikimate 3-dehydrogenase (NADP+) activity"/>
    <property type="evidence" value="ECO:0007669"/>
    <property type="project" value="UniProtKB-UniRule"/>
</dbReference>
<sequence>MKNDLRAEPKSWLIGLIGDGIGGSMSPAMHEEEARRMGVSYVYRRIDMAELGRGAADLPATVKALEAAGYDGFNVTYPYKQAIIALLDELSDDAKALGAVNTVVLRGGRRIGHNTDWSGFYRAFREDMPGNVAMSRVALIGAGGAGCAVGHAAMKLGAQELRVFDVDAAKANHLAQDLAGRFPQARVLAVASIAQALDDADGVIHATPTGMTKLPGMPIPAALLRAPMWVADVVYFPLETELIRTARSLGCRTLNGGGMAVFQAVDAYQIFTRMAPDPDRMLSHFRSLLSS</sequence>
<reference evidence="7 8" key="1">
    <citation type="submission" date="2019-08" db="EMBL/GenBank/DDBJ databases">
        <authorList>
            <person name="Peeters C."/>
        </authorList>
    </citation>
    <scope>NUCLEOTIDE SEQUENCE [LARGE SCALE GENOMIC DNA]</scope>
    <source>
        <strain evidence="7 8">LMG 31013</strain>
    </source>
</reference>
<evidence type="ECO:0000256" key="2">
    <source>
        <dbReference type="ARBA" id="ARBA00023002"/>
    </source>
</evidence>
<dbReference type="RefSeq" id="WP_150613698.1">
    <property type="nucleotide sequence ID" value="NZ_CABPRU010000007.1"/>
</dbReference>
<dbReference type="PANTHER" id="PTHR21089">
    <property type="entry name" value="SHIKIMATE DEHYDROGENASE"/>
    <property type="match status" value="1"/>
</dbReference>
<feature type="binding site" evidence="4">
    <location>
        <position position="76"/>
    </location>
    <ligand>
        <name>shikimate</name>
        <dbReference type="ChEBI" id="CHEBI:36208"/>
    </ligand>
</feature>
<proteinExistence type="inferred from homology"/>
<comment type="function">
    <text evidence="4">Involved in the biosynthesis of the chorismate, which leads to the biosynthesis of aromatic amino acids. Catalyzes the reversible NADPH linked reduction of 3-dehydroshikimate (DHSA) to yield shikimate (SA).</text>
</comment>
<gene>
    <name evidence="7" type="primary">aroE_2</name>
    <name evidence="4" type="synonym">aroE</name>
    <name evidence="7" type="ORF">PTE31013_03146</name>
</gene>
<feature type="binding site" evidence="4">
    <location>
        <position position="235"/>
    </location>
    <ligand>
        <name>shikimate</name>
        <dbReference type="ChEBI" id="CHEBI:36208"/>
    </ligand>
</feature>
<dbReference type="Gene3D" id="3.40.50.720">
    <property type="entry name" value="NAD(P)-binding Rossmann-like Domain"/>
    <property type="match status" value="1"/>
</dbReference>
<dbReference type="SUPFAM" id="SSF53223">
    <property type="entry name" value="Aminoacid dehydrogenase-like, N-terminal domain"/>
    <property type="match status" value="1"/>
</dbReference>
<dbReference type="CDD" id="cd01065">
    <property type="entry name" value="NAD_bind_Shikimate_DH"/>
    <property type="match status" value="1"/>
</dbReference>
<comment type="subunit">
    <text evidence="4">Homodimer.</text>
</comment>
<feature type="binding site" evidence="4">
    <location>
        <position position="116"/>
    </location>
    <ligand>
        <name>shikimate</name>
        <dbReference type="ChEBI" id="CHEBI:36208"/>
    </ligand>
</feature>
<dbReference type="NCBIfam" id="NF009201">
    <property type="entry name" value="PRK12549.1"/>
    <property type="match status" value="1"/>
</dbReference>
<keyword evidence="2 4" id="KW-0560">Oxidoreductase</keyword>
<dbReference type="PANTHER" id="PTHR21089:SF1">
    <property type="entry name" value="BIFUNCTIONAL 3-DEHYDROQUINATE DEHYDRATASE_SHIKIMATE DEHYDROGENASE, CHLOROPLASTIC"/>
    <property type="match status" value="1"/>
</dbReference>
<dbReference type="InterPro" id="IPR036291">
    <property type="entry name" value="NAD(P)-bd_dom_sf"/>
</dbReference>
<evidence type="ECO:0000256" key="4">
    <source>
        <dbReference type="HAMAP-Rule" id="MF_00222"/>
    </source>
</evidence>
<dbReference type="Pfam" id="PF08501">
    <property type="entry name" value="Shikimate_dh_N"/>
    <property type="match status" value="1"/>
</dbReference>
<dbReference type="OrthoDB" id="9792692at2"/>
<keyword evidence="8" id="KW-1185">Reference proteome</keyword>
<dbReference type="NCBIfam" id="NF001319">
    <property type="entry name" value="PRK00258.3-3"/>
    <property type="match status" value="1"/>
</dbReference>
<dbReference type="GO" id="GO:0005829">
    <property type="term" value="C:cytosol"/>
    <property type="evidence" value="ECO:0007669"/>
    <property type="project" value="TreeGrafter"/>
</dbReference>
<dbReference type="AlphaFoldDB" id="A0A5E4W9Z9"/>
<comment type="catalytic activity">
    <reaction evidence="4">
        <text>shikimate + NADP(+) = 3-dehydroshikimate + NADPH + H(+)</text>
        <dbReference type="Rhea" id="RHEA:17737"/>
        <dbReference type="ChEBI" id="CHEBI:15378"/>
        <dbReference type="ChEBI" id="CHEBI:16630"/>
        <dbReference type="ChEBI" id="CHEBI:36208"/>
        <dbReference type="ChEBI" id="CHEBI:57783"/>
        <dbReference type="ChEBI" id="CHEBI:58349"/>
        <dbReference type="EC" id="1.1.1.25"/>
    </reaction>
</comment>
<keyword evidence="4" id="KW-0028">Amino-acid biosynthesis</keyword>
<dbReference type="InterPro" id="IPR022893">
    <property type="entry name" value="Shikimate_DH_fam"/>
</dbReference>
<dbReference type="GO" id="GO:0050661">
    <property type="term" value="F:NADP binding"/>
    <property type="evidence" value="ECO:0007669"/>
    <property type="project" value="TreeGrafter"/>
</dbReference>
<dbReference type="GO" id="GO:0019632">
    <property type="term" value="P:shikimate metabolic process"/>
    <property type="evidence" value="ECO:0007669"/>
    <property type="project" value="TreeGrafter"/>
</dbReference>
<feature type="binding site" evidence="4">
    <location>
        <position position="263"/>
    </location>
    <ligand>
        <name>shikimate</name>
        <dbReference type="ChEBI" id="CHEBI:36208"/>
    </ligand>
</feature>
<evidence type="ECO:0000259" key="5">
    <source>
        <dbReference type="Pfam" id="PF01262"/>
    </source>
</evidence>
<dbReference type="InterPro" id="IPR013708">
    <property type="entry name" value="Shikimate_DH-bd_N"/>
</dbReference>
<protein>
    <recommendedName>
        <fullName evidence="4">Shikimate dehydrogenase (NADP(+))</fullName>
        <shortName evidence="4">SDH</shortName>
        <ecNumber evidence="4">1.1.1.25</ecNumber>
    </recommendedName>
</protein>
<dbReference type="InterPro" id="IPR007698">
    <property type="entry name" value="AlaDH/PNT_NAD(H)-bd"/>
</dbReference>
<evidence type="ECO:0000313" key="8">
    <source>
        <dbReference type="Proteomes" id="UP000334380"/>
    </source>
</evidence>
<dbReference type="SUPFAM" id="SSF51735">
    <property type="entry name" value="NAD(P)-binding Rossmann-fold domains"/>
    <property type="match status" value="1"/>
</dbReference>
<dbReference type="HAMAP" id="MF_00222">
    <property type="entry name" value="Shikimate_DH_AroE"/>
    <property type="match status" value="1"/>
</dbReference>
<dbReference type="Proteomes" id="UP000334380">
    <property type="component" value="Unassembled WGS sequence"/>
</dbReference>
<name>A0A5E4W9Z9_9BURK</name>
<dbReference type="InterPro" id="IPR046346">
    <property type="entry name" value="Aminoacid_DH-like_N_sf"/>
</dbReference>
<feature type="binding site" evidence="4">
    <location>
        <position position="92"/>
    </location>
    <ligand>
        <name>NADP(+)</name>
        <dbReference type="ChEBI" id="CHEBI:58349"/>
    </ligand>
</feature>
<feature type="binding site" evidence="4">
    <location>
        <position position="233"/>
    </location>
    <ligand>
        <name>NADP(+)</name>
        <dbReference type="ChEBI" id="CHEBI:58349"/>
    </ligand>
</feature>
<feature type="domain" description="Alanine dehydrogenase/pyridine nucleotide transhydrogenase NAD(H)-binding" evidence="5">
    <location>
        <begin position="131"/>
        <end position="207"/>
    </location>
</feature>
<feature type="active site" description="Proton acceptor" evidence="4">
    <location>
        <position position="80"/>
    </location>
</feature>
<comment type="caution">
    <text evidence="4">Lacks conserved residue(s) required for the propagation of feature annotation.</text>
</comment>